<dbReference type="STRING" id="391735.Veis_3344"/>
<evidence type="ECO:0000256" key="2">
    <source>
        <dbReference type="ARBA" id="ARBA00022649"/>
    </source>
</evidence>
<evidence type="ECO:0000256" key="1">
    <source>
        <dbReference type="ARBA" id="ARBA00010562"/>
    </source>
</evidence>
<dbReference type="EMBL" id="CP000542">
    <property type="protein sequence ID" value="ABM59071.1"/>
    <property type="molecule type" value="Genomic_DNA"/>
</dbReference>
<comment type="similarity">
    <text evidence="1">Belongs to the RelB/DinJ antitoxin family.</text>
</comment>
<reference evidence="4" key="1">
    <citation type="submission" date="2006-12" db="EMBL/GenBank/DDBJ databases">
        <title>Complete sequence of chromosome 1 of Verminephrobacter eiseniae EF01-2.</title>
        <authorList>
            <person name="Copeland A."/>
            <person name="Lucas S."/>
            <person name="Lapidus A."/>
            <person name="Barry K."/>
            <person name="Detter J.C."/>
            <person name="Glavina del Rio T."/>
            <person name="Dalin E."/>
            <person name="Tice H."/>
            <person name="Pitluck S."/>
            <person name="Chertkov O."/>
            <person name="Brettin T."/>
            <person name="Bruce D."/>
            <person name="Han C."/>
            <person name="Tapia R."/>
            <person name="Gilna P."/>
            <person name="Schmutz J."/>
            <person name="Larimer F."/>
            <person name="Land M."/>
            <person name="Hauser L."/>
            <person name="Kyrpides N."/>
            <person name="Kim E."/>
            <person name="Stahl D."/>
            <person name="Richardson P."/>
        </authorList>
    </citation>
    <scope>NUCLEOTIDE SEQUENCE [LARGE SCALE GENOMIC DNA]</scope>
    <source>
        <strain evidence="4">EF01-2</strain>
    </source>
</reference>
<dbReference type="InterPro" id="IPR007337">
    <property type="entry name" value="RelB/DinJ"/>
</dbReference>
<dbReference type="InterPro" id="IPR013321">
    <property type="entry name" value="Arc_rbn_hlx_hlx"/>
</dbReference>
<dbReference type="eggNOG" id="COG3077">
    <property type="taxonomic scope" value="Bacteria"/>
</dbReference>
<dbReference type="GO" id="GO:0006351">
    <property type="term" value="P:DNA-templated transcription"/>
    <property type="evidence" value="ECO:0007669"/>
    <property type="project" value="TreeGrafter"/>
</dbReference>
<accession>A1WN64</accession>
<dbReference type="NCBIfam" id="TIGR02384">
    <property type="entry name" value="RelB_DinJ"/>
    <property type="match status" value="1"/>
</dbReference>
<keyword evidence="4" id="KW-1185">Reference proteome</keyword>
<keyword evidence="2" id="KW-1277">Toxin-antitoxin system</keyword>
<dbReference type="AlphaFoldDB" id="A1WN64"/>
<evidence type="ECO:0000313" key="3">
    <source>
        <dbReference type="EMBL" id="ABM59071.1"/>
    </source>
</evidence>
<dbReference type="HOGENOM" id="CLU_154558_12_0_4"/>
<organism evidence="3 4">
    <name type="scientific">Verminephrobacter eiseniae (strain EF01-2)</name>
    <dbReference type="NCBI Taxonomy" id="391735"/>
    <lineage>
        <taxon>Bacteria</taxon>
        <taxon>Pseudomonadati</taxon>
        <taxon>Pseudomonadota</taxon>
        <taxon>Betaproteobacteria</taxon>
        <taxon>Burkholderiales</taxon>
        <taxon>Comamonadaceae</taxon>
        <taxon>Verminephrobacter</taxon>
    </lineage>
</organism>
<proteinExistence type="inferred from homology"/>
<protein>
    <submittedName>
        <fullName evidence="3">Addiction module antitoxin, RelB/DinJ family</fullName>
    </submittedName>
</protein>
<dbReference type="PANTHER" id="PTHR38781:SF1">
    <property type="entry name" value="ANTITOXIN DINJ-RELATED"/>
    <property type="match status" value="1"/>
</dbReference>
<dbReference type="PANTHER" id="PTHR38781">
    <property type="entry name" value="ANTITOXIN DINJ-RELATED"/>
    <property type="match status" value="1"/>
</dbReference>
<name>A1WN64_VEREI</name>
<dbReference type="Gene3D" id="1.10.1220.10">
    <property type="entry name" value="Met repressor-like"/>
    <property type="match status" value="1"/>
</dbReference>
<evidence type="ECO:0000313" key="4">
    <source>
        <dbReference type="Proteomes" id="UP000000374"/>
    </source>
</evidence>
<dbReference type="Proteomes" id="UP000000374">
    <property type="component" value="Chromosome"/>
</dbReference>
<dbReference type="Pfam" id="PF04221">
    <property type="entry name" value="RelB"/>
    <property type="match status" value="1"/>
</dbReference>
<dbReference type="GO" id="GO:0006355">
    <property type="term" value="P:regulation of DNA-templated transcription"/>
    <property type="evidence" value="ECO:0007669"/>
    <property type="project" value="InterPro"/>
</dbReference>
<sequence>MPHGAIDRPHFLYYSEIQRRCIMAVSRMVQARVPGDIQDIANQVIEASGLTVSDVVRVLMTRIARDKIIPPGLFQPNAETLAAFAEVERGGLQRFDSVDALFADLHAED</sequence>
<gene>
    <name evidence="3" type="ordered locus">Veis_3344</name>
</gene>
<dbReference type="KEGG" id="vei:Veis_3344"/>